<comment type="caution">
    <text evidence="3">The sequence shown here is derived from an EMBL/GenBank/DDBJ whole genome shotgun (WGS) entry which is preliminary data.</text>
</comment>
<feature type="compositionally biased region" description="Basic residues" evidence="1">
    <location>
        <begin position="129"/>
        <end position="148"/>
    </location>
</feature>
<evidence type="ECO:0000313" key="3">
    <source>
        <dbReference type="EMBL" id="TQS45896.1"/>
    </source>
</evidence>
<dbReference type="AlphaFoldDB" id="A0A545AX39"/>
<dbReference type="InParanoid" id="A0A545AX39"/>
<feature type="domain" description="Transposase IS4-like" evidence="2">
    <location>
        <begin position="2"/>
        <end position="81"/>
    </location>
</feature>
<dbReference type="GO" id="GO:0003677">
    <property type="term" value="F:DNA binding"/>
    <property type="evidence" value="ECO:0007669"/>
    <property type="project" value="InterPro"/>
</dbReference>
<reference evidence="3 4" key="1">
    <citation type="submission" date="2019-07" db="EMBL/GenBank/DDBJ databases">
        <title>Cryptosporangium phraense sp. nov., isolated from plant litter.</title>
        <authorList>
            <person name="Suriyachadkun C."/>
        </authorList>
    </citation>
    <scope>NUCLEOTIDE SEQUENCE [LARGE SCALE GENOMIC DNA]</scope>
    <source>
        <strain evidence="3 4">A-T 5661</strain>
    </source>
</reference>
<dbReference type="InterPro" id="IPR002559">
    <property type="entry name" value="Transposase_11"/>
</dbReference>
<protein>
    <submittedName>
        <fullName evidence="3">Transposase</fullName>
    </submittedName>
</protein>
<dbReference type="OrthoDB" id="4546548at2"/>
<evidence type="ECO:0000313" key="4">
    <source>
        <dbReference type="Proteomes" id="UP000317982"/>
    </source>
</evidence>
<organism evidence="3 4">
    <name type="scientific">Cryptosporangium phraense</name>
    <dbReference type="NCBI Taxonomy" id="2593070"/>
    <lineage>
        <taxon>Bacteria</taxon>
        <taxon>Bacillati</taxon>
        <taxon>Actinomycetota</taxon>
        <taxon>Actinomycetes</taxon>
        <taxon>Cryptosporangiales</taxon>
        <taxon>Cryptosporangiaceae</taxon>
        <taxon>Cryptosporangium</taxon>
    </lineage>
</organism>
<gene>
    <name evidence="3" type="ORF">FL583_05180</name>
</gene>
<feature type="region of interest" description="Disordered" evidence="1">
    <location>
        <begin position="1"/>
        <end position="148"/>
    </location>
</feature>
<dbReference type="GO" id="GO:0006313">
    <property type="term" value="P:DNA transposition"/>
    <property type="evidence" value="ECO:0007669"/>
    <property type="project" value="InterPro"/>
</dbReference>
<dbReference type="Pfam" id="PF01609">
    <property type="entry name" value="DDE_Tnp_1"/>
    <property type="match status" value="1"/>
</dbReference>
<feature type="compositionally biased region" description="Low complexity" evidence="1">
    <location>
        <begin position="78"/>
        <end position="100"/>
    </location>
</feature>
<dbReference type="Proteomes" id="UP000317982">
    <property type="component" value="Unassembled WGS sequence"/>
</dbReference>
<dbReference type="EMBL" id="VIRS01000003">
    <property type="protein sequence ID" value="TQS45896.1"/>
    <property type="molecule type" value="Genomic_DNA"/>
</dbReference>
<evidence type="ECO:0000256" key="1">
    <source>
        <dbReference type="SAM" id="MobiDB-lite"/>
    </source>
</evidence>
<keyword evidence="4" id="KW-1185">Reference proteome</keyword>
<evidence type="ECO:0000259" key="2">
    <source>
        <dbReference type="Pfam" id="PF01609"/>
    </source>
</evidence>
<name>A0A545AX39_9ACTN</name>
<proteinExistence type="predicted"/>
<sequence length="148" mass="15782">MAVRLTAGQAGDYPPLLPLLDEISVPRQGPGRPRKRPDRVVADKAYSHPSTHAALRRRKVAVTIPERSDQVARRGGTRPDSPGGSRSSPARPARQDSQSGVGDGGEGPGVHACPGQIEDALFVELPDRARRRPSRGGHQRRRPAAVAG</sequence>
<dbReference type="GO" id="GO:0004803">
    <property type="term" value="F:transposase activity"/>
    <property type="evidence" value="ECO:0007669"/>
    <property type="project" value="InterPro"/>
</dbReference>
<accession>A0A545AX39</accession>